<dbReference type="Pfam" id="PF08021">
    <property type="entry name" value="FAD_binding_9"/>
    <property type="match status" value="1"/>
</dbReference>
<dbReference type="Gene3D" id="2.40.30.10">
    <property type="entry name" value="Translation factors"/>
    <property type="match status" value="1"/>
</dbReference>
<dbReference type="PROSITE" id="PS51384">
    <property type="entry name" value="FAD_FR"/>
    <property type="match status" value="1"/>
</dbReference>
<dbReference type="Proteomes" id="UP000003789">
    <property type="component" value="Unassembled WGS sequence"/>
</dbReference>
<evidence type="ECO:0000256" key="1">
    <source>
        <dbReference type="ARBA" id="ARBA00035644"/>
    </source>
</evidence>
<dbReference type="InterPro" id="IPR039374">
    <property type="entry name" value="SIP_fam"/>
</dbReference>
<dbReference type="InterPro" id="IPR039261">
    <property type="entry name" value="FNR_nucleotide-bd"/>
</dbReference>
<evidence type="ECO:0000313" key="3">
    <source>
        <dbReference type="EMBL" id="EAS43027.1"/>
    </source>
</evidence>
<accession>Q1Z3H9</accession>
<comment type="caution">
    <text evidence="3">The sequence shown here is derived from an EMBL/GenBank/DDBJ whole genome shotgun (WGS) entry which is preliminary data.</text>
</comment>
<organism evidence="3 4">
    <name type="scientific">Photobacterium profundum 3TCK</name>
    <dbReference type="NCBI Taxonomy" id="314280"/>
    <lineage>
        <taxon>Bacteria</taxon>
        <taxon>Pseudomonadati</taxon>
        <taxon>Pseudomonadota</taxon>
        <taxon>Gammaproteobacteria</taxon>
        <taxon>Vibrionales</taxon>
        <taxon>Vibrionaceae</taxon>
        <taxon>Photobacterium</taxon>
    </lineage>
</organism>
<dbReference type="InterPro" id="IPR017927">
    <property type="entry name" value="FAD-bd_FR_type"/>
</dbReference>
<feature type="domain" description="FAD-binding FR-type" evidence="2">
    <location>
        <begin position="4"/>
        <end position="131"/>
    </location>
</feature>
<sequence>MKKNLPKTLVVLSNEVVTPNMQRITLGGDDVSLFPADCAGQYVKLMFASNGGTDLSILAEDEKAVIRTFTIGSFDLLNQSMTIDLVRHDIDSTQPLSRDAGGYAARWAQVAVKGDVISVGGPRPIQGFSEHADWFLMVADMTSLTALQVKLSQLPEHAKGYVVVSVQVLEDMQSLANMPTGMQLVVHSTAEVLSLAQKVKTLNWLDGDVSVWCACEFSMMREMRSYINSDKGIERAQCYFSSYWKSGVTEDGHKVIKRQDNEDLNKTKL</sequence>
<dbReference type="PANTHER" id="PTHR30157">
    <property type="entry name" value="FERRIC REDUCTASE, NADPH-DEPENDENT"/>
    <property type="match status" value="1"/>
</dbReference>
<evidence type="ECO:0000313" key="4">
    <source>
        <dbReference type="Proteomes" id="UP000003789"/>
    </source>
</evidence>
<dbReference type="CDD" id="cd06193">
    <property type="entry name" value="siderophore_interacting"/>
    <property type="match status" value="1"/>
</dbReference>
<gene>
    <name evidence="3" type="ORF">P3TCK_11294</name>
</gene>
<reference evidence="3 4" key="1">
    <citation type="submission" date="2006-03" db="EMBL/GenBank/DDBJ databases">
        <authorList>
            <person name="Bartlett D.H."/>
            <person name="Valle G."/>
            <person name="Lauro F.M."/>
            <person name="Vezzi A."/>
            <person name="Simonato F."/>
            <person name="Eloe E."/>
            <person name="Vitulo N."/>
            <person name="Stratton T.K."/>
            <person name="D'angelo M."/>
            <person name="Ferriera S."/>
            <person name="Johnson J."/>
            <person name="Kravitz S."/>
            <person name="Beeson K."/>
            <person name="Sutton G."/>
            <person name="Rogers Y."/>
            <person name="Friedman R."/>
            <person name="Frazier M."/>
            <person name="Venter J.C."/>
        </authorList>
    </citation>
    <scope>NUCLEOTIDE SEQUENCE [LARGE SCALE GENOMIC DNA]</scope>
    <source>
        <strain evidence="3 4">3TCK</strain>
    </source>
</reference>
<dbReference type="InterPro" id="IPR013113">
    <property type="entry name" value="SIP_FAD-bd"/>
</dbReference>
<evidence type="ECO:0000259" key="2">
    <source>
        <dbReference type="PROSITE" id="PS51384"/>
    </source>
</evidence>
<dbReference type="GO" id="GO:0016491">
    <property type="term" value="F:oxidoreductase activity"/>
    <property type="evidence" value="ECO:0007669"/>
    <property type="project" value="InterPro"/>
</dbReference>
<comment type="similarity">
    <text evidence="1">Belongs to the SIP oxidoreductase family.</text>
</comment>
<dbReference type="InterPro" id="IPR017938">
    <property type="entry name" value="Riboflavin_synthase-like_b-brl"/>
</dbReference>
<dbReference type="RefSeq" id="WP_006230281.1">
    <property type="nucleotide sequence ID" value="NZ_CH724134.1"/>
</dbReference>
<dbReference type="OrthoDB" id="9814826at2"/>
<dbReference type="InterPro" id="IPR007037">
    <property type="entry name" value="SIP_rossman_dom"/>
</dbReference>
<dbReference type="Gene3D" id="3.40.50.80">
    <property type="entry name" value="Nucleotide-binding domain of ferredoxin-NADP reductase (FNR) module"/>
    <property type="match status" value="1"/>
</dbReference>
<dbReference type="Pfam" id="PF04954">
    <property type="entry name" value="SIP"/>
    <property type="match status" value="1"/>
</dbReference>
<dbReference type="PANTHER" id="PTHR30157:SF0">
    <property type="entry name" value="NADPH-DEPENDENT FERRIC-CHELATE REDUCTASE"/>
    <property type="match status" value="1"/>
</dbReference>
<dbReference type="AlphaFoldDB" id="Q1Z3H9"/>
<dbReference type="SUPFAM" id="SSF63380">
    <property type="entry name" value="Riboflavin synthase domain-like"/>
    <property type="match status" value="1"/>
</dbReference>
<proteinExistence type="inferred from homology"/>
<dbReference type="EMBL" id="AAPH01000014">
    <property type="protein sequence ID" value="EAS43027.1"/>
    <property type="molecule type" value="Genomic_DNA"/>
</dbReference>
<name>Q1Z3H9_9GAMM</name>
<protein>
    <submittedName>
        <fullName evidence="3">Putative siderophore utilization protein</fullName>
    </submittedName>
</protein>
<dbReference type="HOGENOM" id="CLU_040923_3_1_6"/>